<comment type="caution">
    <text evidence="1">The sequence shown here is derived from an EMBL/GenBank/DDBJ whole genome shotgun (WGS) entry which is preliminary data.</text>
</comment>
<evidence type="ECO:0000313" key="2">
    <source>
        <dbReference type="Proteomes" id="UP001282474"/>
    </source>
</evidence>
<name>A0ABU4MGS1_9ACTN</name>
<protein>
    <submittedName>
        <fullName evidence="1">Uncharacterized protein</fullName>
    </submittedName>
</protein>
<gene>
    <name evidence="1" type="ORF">PV383_04485</name>
</gene>
<dbReference type="Proteomes" id="UP001282474">
    <property type="component" value="Unassembled WGS sequence"/>
</dbReference>
<proteinExistence type="predicted"/>
<dbReference type="EMBL" id="JARAWJ010000002">
    <property type="protein sequence ID" value="MDX3036428.1"/>
    <property type="molecule type" value="Genomic_DNA"/>
</dbReference>
<evidence type="ECO:0000313" key="1">
    <source>
        <dbReference type="EMBL" id="MDX3036428.1"/>
    </source>
</evidence>
<organism evidence="1 2">
    <name type="scientific">Streptomyces caniscabiei</name>
    <dbReference type="NCBI Taxonomy" id="2746961"/>
    <lineage>
        <taxon>Bacteria</taxon>
        <taxon>Bacillati</taxon>
        <taxon>Actinomycetota</taxon>
        <taxon>Actinomycetes</taxon>
        <taxon>Kitasatosporales</taxon>
        <taxon>Streptomycetaceae</taxon>
        <taxon>Streptomyces</taxon>
    </lineage>
</organism>
<sequence>MSNHTEHRPVSFEPASTGWRAVFLADTNTGYDTLALAGWLLVEEVSADRYSNIDPHTTPAPEHRRRKYVAAVVMEGALADVTGYENFWFVASPESELPTAEQAAAEKADRRAARLAA</sequence>
<reference evidence="1 2" key="1">
    <citation type="journal article" date="2023" name="Microb. Genom.">
        <title>Mesoterricola silvestris gen. nov., sp. nov., Mesoterricola sediminis sp. nov., Geothrix oryzae sp. nov., Geothrix edaphica sp. nov., Geothrix rubra sp. nov., and Geothrix limicola sp. nov., six novel members of Acidobacteriota isolated from soils.</title>
        <authorList>
            <person name="Weisberg A.J."/>
            <person name="Pearce E."/>
            <person name="Kramer C.G."/>
            <person name="Chang J.H."/>
            <person name="Clarke C.R."/>
        </authorList>
    </citation>
    <scope>NUCLEOTIDE SEQUENCE [LARGE SCALE GENOMIC DNA]</scope>
    <source>
        <strain evidence="1 2">NE20-4-1</strain>
    </source>
</reference>
<dbReference type="RefSeq" id="WP_193382750.1">
    <property type="nucleotide sequence ID" value="NZ_JABXWI010000001.1"/>
</dbReference>
<accession>A0ABU4MGS1</accession>
<keyword evidence="2" id="KW-1185">Reference proteome</keyword>